<feature type="compositionally biased region" description="Basic residues" evidence="1">
    <location>
        <begin position="34"/>
        <end position="54"/>
    </location>
</feature>
<organism evidence="2 3">
    <name type="scientific">Mycena albidolilacea</name>
    <dbReference type="NCBI Taxonomy" id="1033008"/>
    <lineage>
        <taxon>Eukaryota</taxon>
        <taxon>Fungi</taxon>
        <taxon>Dikarya</taxon>
        <taxon>Basidiomycota</taxon>
        <taxon>Agaricomycotina</taxon>
        <taxon>Agaricomycetes</taxon>
        <taxon>Agaricomycetidae</taxon>
        <taxon>Agaricales</taxon>
        <taxon>Marasmiineae</taxon>
        <taxon>Mycenaceae</taxon>
        <taxon>Mycena</taxon>
    </lineage>
</organism>
<name>A0AAD7A8U9_9AGAR</name>
<dbReference type="AlphaFoldDB" id="A0AAD7A8U9"/>
<feature type="region of interest" description="Disordered" evidence="1">
    <location>
        <begin position="113"/>
        <end position="139"/>
    </location>
</feature>
<gene>
    <name evidence="2" type="ORF">DFH08DRAFT_100373</name>
</gene>
<protein>
    <submittedName>
        <fullName evidence="2">Uncharacterized protein</fullName>
    </submittedName>
</protein>
<sequence length="215" mass="23795">MELVDEMVSGKLKTPYSVDGAVLMAGRSTRTAMRRRSGGRSRWRRCARGGRQRARGATVRSTSWTGSRNAEGRLPSAHVRWSRLARDSRSGARTQRSWTVWKPPVLGRRLSARASTTPRALQTRARLPPPPARTRTIPIDPPCGTLSSTASRLGAAPKKKSSVSTDTWTHVFPFISTCRVFCSSSFPRRVFPPLACLPAFLLLPRMNYDTCNASV</sequence>
<proteinExistence type="predicted"/>
<feature type="region of interest" description="Disordered" evidence="1">
    <location>
        <begin position="34"/>
        <end position="71"/>
    </location>
</feature>
<dbReference type="Proteomes" id="UP001218218">
    <property type="component" value="Unassembled WGS sequence"/>
</dbReference>
<comment type="caution">
    <text evidence="2">The sequence shown here is derived from an EMBL/GenBank/DDBJ whole genome shotgun (WGS) entry which is preliminary data.</text>
</comment>
<evidence type="ECO:0000313" key="2">
    <source>
        <dbReference type="EMBL" id="KAJ7351480.1"/>
    </source>
</evidence>
<evidence type="ECO:0000256" key="1">
    <source>
        <dbReference type="SAM" id="MobiDB-lite"/>
    </source>
</evidence>
<keyword evidence="3" id="KW-1185">Reference proteome</keyword>
<dbReference type="EMBL" id="JARIHO010000013">
    <property type="protein sequence ID" value="KAJ7351480.1"/>
    <property type="molecule type" value="Genomic_DNA"/>
</dbReference>
<reference evidence="2" key="1">
    <citation type="submission" date="2023-03" db="EMBL/GenBank/DDBJ databases">
        <title>Massive genome expansion in bonnet fungi (Mycena s.s.) driven by repeated elements and novel gene families across ecological guilds.</title>
        <authorList>
            <consortium name="Lawrence Berkeley National Laboratory"/>
            <person name="Harder C.B."/>
            <person name="Miyauchi S."/>
            <person name="Viragh M."/>
            <person name="Kuo A."/>
            <person name="Thoen E."/>
            <person name="Andreopoulos B."/>
            <person name="Lu D."/>
            <person name="Skrede I."/>
            <person name="Drula E."/>
            <person name="Henrissat B."/>
            <person name="Morin E."/>
            <person name="Kohler A."/>
            <person name="Barry K."/>
            <person name="LaButti K."/>
            <person name="Morin E."/>
            <person name="Salamov A."/>
            <person name="Lipzen A."/>
            <person name="Mereny Z."/>
            <person name="Hegedus B."/>
            <person name="Baldrian P."/>
            <person name="Stursova M."/>
            <person name="Weitz H."/>
            <person name="Taylor A."/>
            <person name="Grigoriev I.V."/>
            <person name="Nagy L.G."/>
            <person name="Martin F."/>
            <person name="Kauserud H."/>
        </authorList>
    </citation>
    <scope>NUCLEOTIDE SEQUENCE</scope>
    <source>
        <strain evidence="2">CBHHK002</strain>
    </source>
</reference>
<evidence type="ECO:0000313" key="3">
    <source>
        <dbReference type="Proteomes" id="UP001218218"/>
    </source>
</evidence>
<accession>A0AAD7A8U9</accession>